<evidence type="ECO:0000313" key="3">
    <source>
        <dbReference type="Proteomes" id="UP001151760"/>
    </source>
</evidence>
<organism evidence="2 3">
    <name type="scientific">Tanacetum coccineum</name>
    <dbReference type="NCBI Taxonomy" id="301880"/>
    <lineage>
        <taxon>Eukaryota</taxon>
        <taxon>Viridiplantae</taxon>
        <taxon>Streptophyta</taxon>
        <taxon>Embryophyta</taxon>
        <taxon>Tracheophyta</taxon>
        <taxon>Spermatophyta</taxon>
        <taxon>Magnoliopsida</taxon>
        <taxon>eudicotyledons</taxon>
        <taxon>Gunneridae</taxon>
        <taxon>Pentapetalae</taxon>
        <taxon>asterids</taxon>
        <taxon>campanulids</taxon>
        <taxon>Asterales</taxon>
        <taxon>Asteraceae</taxon>
        <taxon>Asteroideae</taxon>
        <taxon>Anthemideae</taxon>
        <taxon>Anthemidinae</taxon>
        <taxon>Tanacetum</taxon>
    </lineage>
</organism>
<keyword evidence="3" id="KW-1185">Reference proteome</keyword>
<proteinExistence type="predicted"/>
<accession>A0ABQ5HFK8</accession>
<protein>
    <submittedName>
        <fullName evidence="2">Uncharacterized protein</fullName>
    </submittedName>
</protein>
<dbReference type="EMBL" id="BQNB010019570">
    <property type="protein sequence ID" value="GJT86688.1"/>
    <property type="molecule type" value="Genomic_DNA"/>
</dbReference>
<sequence>MLIQLKPLLKNPFQQNINLLHLTKINLNPPKTRRLMPQTLNHPHVLKNSIATKMKHFPLEGVAYTKNSTNLTKLLQLVKNFDFLGFKTTIDSLQADMTAQNDHLAKWAESFALMAWVSAHTATISPTKETLSQTEGEKDDMITEELVSKTADVEKEPEQEPQDTEPIPITIVRPTITPTKAKIIRSSSRPQLIDPIVEVKVSQPKSSSHTTPKPDSGNGIARDTDESPRKLVNASTKVHPDPDTLALIPYKIYGKLYQLTSEQIQAHLDKEEQMEKTAKEARLLEMNKSELIKSLTKNDWKSSQRQKSLERKGLISINGPPVVDSSLRRSLTSTFILTQNKLQSLYKENDRRNFDVHKPFRFGDFSVTEWDESGAIILRKRTSPSLPAPEQIPSLSTGRKRKAQKLEPKVRIPGLECNRSLLEGVQFVNNQVIEHPENGIFFIDVFGDEAFQRMSDIHKIVRALYSPLMKNF</sequence>
<reference evidence="2" key="1">
    <citation type="journal article" date="2022" name="Int. J. Mol. Sci.">
        <title>Draft Genome of Tanacetum Coccineum: Genomic Comparison of Closely Related Tanacetum-Family Plants.</title>
        <authorList>
            <person name="Yamashiro T."/>
            <person name="Shiraishi A."/>
            <person name="Nakayama K."/>
            <person name="Satake H."/>
        </authorList>
    </citation>
    <scope>NUCLEOTIDE SEQUENCE</scope>
</reference>
<evidence type="ECO:0000256" key="1">
    <source>
        <dbReference type="SAM" id="MobiDB-lite"/>
    </source>
</evidence>
<gene>
    <name evidence="2" type="ORF">Tco_1068405</name>
</gene>
<name>A0ABQ5HFK8_9ASTR</name>
<feature type="region of interest" description="Disordered" evidence="1">
    <location>
        <begin position="195"/>
        <end position="228"/>
    </location>
</feature>
<reference evidence="2" key="2">
    <citation type="submission" date="2022-01" db="EMBL/GenBank/DDBJ databases">
        <authorList>
            <person name="Yamashiro T."/>
            <person name="Shiraishi A."/>
            <person name="Satake H."/>
            <person name="Nakayama K."/>
        </authorList>
    </citation>
    <scope>NUCLEOTIDE SEQUENCE</scope>
</reference>
<feature type="compositionally biased region" description="Polar residues" evidence="1">
    <location>
        <begin position="203"/>
        <end position="213"/>
    </location>
</feature>
<evidence type="ECO:0000313" key="2">
    <source>
        <dbReference type="EMBL" id="GJT86688.1"/>
    </source>
</evidence>
<dbReference type="Proteomes" id="UP001151760">
    <property type="component" value="Unassembled WGS sequence"/>
</dbReference>
<comment type="caution">
    <text evidence="2">The sequence shown here is derived from an EMBL/GenBank/DDBJ whole genome shotgun (WGS) entry which is preliminary data.</text>
</comment>